<dbReference type="AlphaFoldDB" id="A0A563VMJ5"/>
<evidence type="ECO:0000313" key="4">
    <source>
        <dbReference type="Proteomes" id="UP000320055"/>
    </source>
</evidence>
<keyword evidence="1" id="KW-0812">Transmembrane</keyword>
<dbReference type="OrthoDB" id="580754at2"/>
<feature type="transmembrane region" description="Helical" evidence="1">
    <location>
        <begin position="78"/>
        <end position="98"/>
    </location>
</feature>
<dbReference type="Pfam" id="PF04892">
    <property type="entry name" value="VanZ"/>
    <property type="match status" value="1"/>
</dbReference>
<evidence type="ECO:0000256" key="1">
    <source>
        <dbReference type="SAM" id="Phobius"/>
    </source>
</evidence>
<feature type="transmembrane region" description="Helical" evidence="1">
    <location>
        <begin position="143"/>
        <end position="162"/>
    </location>
</feature>
<dbReference type="InterPro" id="IPR006976">
    <property type="entry name" value="VanZ-like"/>
</dbReference>
<gene>
    <name evidence="3" type="ORF">H1P_160015</name>
</gene>
<evidence type="ECO:0000259" key="2">
    <source>
        <dbReference type="Pfam" id="PF04892"/>
    </source>
</evidence>
<organism evidence="3 4">
    <name type="scientific">Hyella patelloides LEGE 07179</name>
    <dbReference type="NCBI Taxonomy" id="945734"/>
    <lineage>
        <taxon>Bacteria</taxon>
        <taxon>Bacillati</taxon>
        <taxon>Cyanobacteriota</taxon>
        <taxon>Cyanophyceae</taxon>
        <taxon>Pleurocapsales</taxon>
        <taxon>Hyellaceae</taxon>
        <taxon>Hyella</taxon>
    </lineage>
</organism>
<reference evidence="3 4" key="1">
    <citation type="submission" date="2019-01" db="EMBL/GenBank/DDBJ databases">
        <authorList>
            <person name="Brito A."/>
        </authorList>
    </citation>
    <scope>NUCLEOTIDE SEQUENCE [LARGE SCALE GENOMIC DNA]</scope>
    <source>
        <strain evidence="3">1</strain>
    </source>
</reference>
<dbReference type="EMBL" id="CAACVJ010000068">
    <property type="protein sequence ID" value="VEP12676.1"/>
    <property type="molecule type" value="Genomic_DNA"/>
</dbReference>
<name>A0A563VMJ5_9CYAN</name>
<feature type="transmembrane region" description="Helical" evidence="1">
    <location>
        <begin position="416"/>
        <end position="436"/>
    </location>
</feature>
<dbReference type="InterPro" id="IPR013320">
    <property type="entry name" value="ConA-like_dom_sf"/>
</dbReference>
<accession>A0A563VMJ5</accession>
<feature type="transmembrane region" description="Helical" evidence="1">
    <location>
        <begin position="110"/>
        <end position="131"/>
    </location>
</feature>
<feature type="transmembrane region" description="Helical" evidence="1">
    <location>
        <begin position="47"/>
        <end position="66"/>
    </location>
</feature>
<keyword evidence="1" id="KW-1133">Transmembrane helix</keyword>
<feature type="domain" description="VanZ-like" evidence="2">
    <location>
        <begin position="10"/>
        <end position="126"/>
    </location>
</feature>
<protein>
    <submittedName>
        <fullName evidence="3">Putative integral membrane protein</fullName>
    </submittedName>
</protein>
<sequence>MLQRAKLFVIISLLLILAVTLFPFDFSPEKLSIQEITKGFHHVSNPLDFIVNILLFIPFGFSCSWLMQLKNRSGIEKILAVLGISVSLSTIIEVLQLFLSGRFSTKADIIANGLGGFLGCLSLILWHFYLSDSFTRSRKFLKPRYLVLCLISYLIMMVWVTIPLSNATTLDNWNTNFPLVLGNEATGDRPWQGYIDRLAIFDRPFSEEDVQYFFTEGSFALSTPNSLIAFYQLSAKGGYRDSTGKLPALTWQGHSFSERKAKRTKEAVYVTDSQWLATPIPSSLISSKIRRTSQFTLCTIVATAKPEQTGPARIISLSSDPYHRNFTLAQEDKDLVFRLRTPLAGENGTNVEFLIPDVFQDTNYHRLAIAYDDSVVKIYIDELNRIYSWQLMPEAAFLAKSFLTRFSYEGMLSYKILYYLLVFAPLGSLLGLLSLMLRGKLMLCSLLLGVGIVFPAGALQSFLATGNHTNLNSTNFWLSIAIALSTFFLVRSGILLEIAPLPKPAT</sequence>
<feature type="transmembrane region" description="Helical" evidence="1">
    <location>
        <begin position="443"/>
        <end position="464"/>
    </location>
</feature>
<dbReference type="Pfam" id="PF13385">
    <property type="entry name" value="Laminin_G_3"/>
    <property type="match status" value="1"/>
</dbReference>
<dbReference type="Gene3D" id="2.60.120.200">
    <property type="match status" value="2"/>
</dbReference>
<dbReference type="RefSeq" id="WP_144864229.1">
    <property type="nucleotide sequence ID" value="NZ_LR213778.1"/>
</dbReference>
<proteinExistence type="predicted"/>
<keyword evidence="4" id="KW-1185">Reference proteome</keyword>
<keyword evidence="1" id="KW-0472">Membrane</keyword>
<evidence type="ECO:0000313" key="3">
    <source>
        <dbReference type="EMBL" id="VEP12676.1"/>
    </source>
</evidence>
<feature type="transmembrane region" description="Helical" evidence="1">
    <location>
        <begin position="476"/>
        <end position="496"/>
    </location>
</feature>
<dbReference type="Proteomes" id="UP000320055">
    <property type="component" value="Unassembled WGS sequence"/>
</dbReference>
<dbReference type="SUPFAM" id="SSF49899">
    <property type="entry name" value="Concanavalin A-like lectins/glucanases"/>
    <property type="match status" value="2"/>
</dbReference>